<dbReference type="Gene3D" id="1.20.1540.10">
    <property type="entry name" value="Rhomboid-like"/>
    <property type="match status" value="1"/>
</dbReference>
<evidence type="ECO:0000256" key="4">
    <source>
        <dbReference type="ARBA" id="ARBA00023136"/>
    </source>
</evidence>
<evidence type="ECO:0000256" key="2">
    <source>
        <dbReference type="ARBA" id="ARBA00022692"/>
    </source>
</evidence>
<feature type="transmembrane region" description="Helical" evidence="5">
    <location>
        <begin position="139"/>
        <end position="157"/>
    </location>
</feature>
<dbReference type="InterPro" id="IPR022764">
    <property type="entry name" value="Peptidase_S54_rhomboid_dom"/>
</dbReference>
<evidence type="ECO:0000259" key="6">
    <source>
        <dbReference type="Pfam" id="PF01694"/>
    </source>
</evidence>
<evidence type="ECO:0000256" key="3">
    <source>
        <dbReference type="ARBA" id="ARBA00022989"/>
    </source>
</evidence>
<dbReference type="GO" id="GO:0004252">
    <property type="term" value="F:serine-type endopeptidase activity"/>
    <property type="evidence" value="ECO:0007669"/>
    <property type="project" value="InterPro"/>
</dbReference>
<evidence type="ECO:0000256" key="1">
    <source>
        <dbReference type="ARBA" id="ARBA00004141"/>
    </source>
</evidence>
<dbReference type="SUPFAM" id="SSF144091">
    <property type="entry name" value="Rhomboid-like"/>
    <property type="match status" value="1"/>
</dbReference>
<keyword evidence="2 5" id="KW-0812">Transmembrane</keyword>
<feature type="domain" description="Peptidase S54 rhomboid" evidence="6">
    <location>
        <begin position="44"/>
        <end position="188"/>
    </location>
</feature>
<evidence type="ECO:0000313" key="8">
    <source>
        <dbReference type="Proteomes" id="UP000193100"/>
    </source>
</evidence>
<keyword evidence="3 5" id="KW-1133">Transmembrane helix</keyword>
<accession>A0A1W6K6W7</accession>
<organism evidence="7 8">
    <name type="scientific">Marinobacter salarius</name>
    <dbReference type="NCBI Taxonomy" id="1420917"/>
    <lineage>
        <taxon>Bacteria</taxon>
        <taxon>Pseudomonadati</taxon>
        <taxon>Pseudomonadota</taxon>
        <taxon>Gammaproteobacteria</taxon>
        <taxon>Pseudomonadales</taxon>
        <taxon>Marinobacteraceae</taxon>
        <taxon>Marinobacter</taxon>
    </lineage>
</organism>
<evidence type="ECO:0000256" key="5">
    <source>
        <dbReference type="SAM" id="Phobius"/>
    </source>
</evidence>
<sequence>MTHTRSPQLFPYWPRFTVLAALLAAAFLWPASALEWSREGIPGGEYWRLLTGHWTHLGLNHLLLNLAGLLVTGLLFTRHPPLPSWISYLILSPLAISSGLFLAAPEVDWYRGFSGCLHGLLVFTALFNIKTDTRWSITILAFILLKMATEVFLYPAVGENPLIGGHVIVQSHWLGALTGLIAGLFTLRTAPRVTA</sequence>
<gene>
    <name evidence="7" type="ORF">MARSALSMR5_00955</name>
</gene>
<dbReference type="STRING" id="1420917.AU15_11800"/>
<comment type="subcellular location">
    <subcellularLocation>
        <location evidence="1">Membrane</location>
        <topology evidence="1">Multi-pass membrane protein</topology>
    </subcellularLocation>
</comment>
<feature type="transmembrane region" description="Helical" evidence="5">
    <location>
        <begin position="163"/>
        <end position="187"/>
    </location>
</feature>
<dbReference type="NCBIfam" id="TIGR03902">
    <property type="entry name" value="rhom_GG_sort"/>
    <property type="match status" value="1"/>
</dbReference>
<dbReference type="GO" id="GO:0016020">
    <property type="term" value="C:membrane"/>
    <property type="evidence" value="ECO:0007669"/>
    <property type="project" value="UniProtKB-SubCell"/>
</dbReference>
<keyword evidence="4 5" id="KW-0472">Membrane</keyword>
<dbReference type="Proteomes" id="UP000193100">
    <property type="component" value="Chromosome"/>
</dbReference>
<feature type="transmembrane region" description="Helical" evidence="5">
    <location>
        <begin position="85"/>
        <end position="103"/>
    </location>
</feature>
<feature type="transmembrane region" description="Helical" evidence="5">
    <location>
        <begin position="57"/>
        <end position="76"/>
    </location>
</feature>
<dbReference type="GeneID" id="77254941"/>
<name>A0A1W6K6W7_9GAMM</name>
<dbReference type="EMBL" id="CP020931">
    <property type="protein sequence ID" value="ARM83049.1"/>
    <property type="molecule type" value="Genomic_DNA"/>
</dbReference>
<dbReference type="InterPro" id="IPR035952">
    <property type="entry name" value="Rhomboid-like_sf"/>
</dbReference>
<proteinExistence type="predicted"/>
<dbReference type="AlphaFoldDB" id="A0A1W6K6W7"/>
<reference evidence="7 8" key="1">
    <citation type="submission" date="2017-04" db="EMBL/GenBank/DDBJ databases">
        <title>Genome Sequence of Marinobacter salarius strain SMR5 Isolated from a culture of the Diatom Skeletonema marinoi.</title>
        <authorList>
            <person name="Topel M."/>
            <person name="Pinder M.I.M."/>
            <person name="Johansson O.N."/>
            <person name="Kourtchenko O."/>
            <person name="Godhe A."/>
            <person name="Clarke A.K."/>
        </authorList>
    </citation>
    <scope>NUCLEOTIDE SEQUENCE [LARGE SCALE GENOMIC DNA]</scope>
    <source>
        <strain evidence="7 8">SMR5</strain>
    </source>
</reference>
<dbReference type="InterPro" id="IPR023826">
    <property type="entry name" value="Rhom-like_SP_proteobac"/>
</dbReference>
<feature type="transmembrane region" description="Helical" evidence="5">
    <location>
        <begin position="109"/>
        <end position="127"/>
    </location>
</feature>
<dbReference type="RefSeq" id="WP_085679207.1">
    <property type="nucleotide sequence ID" value="NZ_CP020931.1"/>
</dbReference>
<evidence type="ECO:0000313" key="7">
    <source>
        <dbReference type="EMBL" id="ARM83049.1"/>
    </source>
</evidence>
<dbReference type="Pfam" id="PF01694">
    <property type="entry name" value="Rhomboid"/>
    <property type="match status" value="1"/>
</dbReference>
<protein>
    <submittedName>
        <fullName evidence="7">Rhomboid family protein</fullName>
    </submittedName>
</protein>